<comment type="caution">
    <text evidence="2">The sequence shown here is derived from an EMBL/GenBank/DDBJ whole genome shotgun (WGS) entry which is preliminary data.</text>
</comment>
<feature type="region of interest" description="Disordered" evidence="1">
    <location>
        <begin position="1"/>
        <end position="66"/>
    </location>
</feature>
<organism evidence="2 3">
    <name type="scientific">Eschrichtius robustus</name>
    <name type="common">California gray whale</name>
    <name type="synonym">Eschrichtius gibbosus</name>
    <dbReference type="NCBI Taxonomy" id="9764"/>
    <lineage>
        <taxon>Eukaryota</taxon>
        <taxon>Metazoa</taxon>
        <taxon>Chordata</taxon>
        <taxon>Craniata</taxon>
        <taxon>Vertebrata</taxon>
        <taxon>Euteleostomi</taxon>
        <taxon>Mammalia</taxon>
        <taxon>Eutheria</taxon>
        <taxon>Laurasiatheria</taxon>
        <taxon>Artiodactyla</taxon>
        <taxon>Whippomorpha</taxon>
        <taxon>Cetacea</taxon>
        <taxon>Mysticeti</taxon>
        <taxon>Eschrichtiidae</taxon>
        <taxon>Eschrichtius</taxon>
    </lineage>
</organism>
<dbReference type="EMBL" id="JAIQCJ010001128">
    <property type="protein sequence ID" value="KAJ8792265.1"/>
    <property type="molecule type" value="Genomic_DNA"/>
</dbReference>
<dbReference type="Proteomes" id="UP001159641">
    <property type="component" value="Unassembled WGS sequence"/>
</dbReference>
<feature type="compositionally biased region" description="Low complexity" evidence="1">
    <location>
        <begin position="20"/>
        <end position="30"/>
    </location>
</feature>
<evidence type="ECO:0000313" key="3">
    <source>
        <dbReference type="Proteomes" id="UP001159641"/>
    </source>
</evidence>
<reference evidence="2 3" key="1">
    <citation type="submission" date="2022-11" db="EMBL/GenBank/DDBJ databases">
        <title>Whole genome sequence of Eschrichtius robustus ER-17-0199.</title>
        <authorList>
            <person name="Bruniche-Olsen A."/>
            <person name="Black A.N."/>
            <person name="Fields C.J."/>
            <person name="Walden K."/>
            <person name="Dewoody J.A."/>
        </authorList>
    </citation>
    <scope>NUCLEOTIDE SEQUENCE [LARGE SCALE GENOMIC DNA]</scope>
    <source>
        <strain evidence="2">ER-17-0199</strain>
        <tissue evidence="2">Blubber</tissue>
    </source>
</reference>
<proteinExistence type="predicted"/>
<evidence type="ECO:0000256" key="1">
    <source>
        <dbReference type="SAM" id="MobiDB-lite"/>
    </source>
</evidence>
<gene>
    <name evidence="2" type="ORF">J1605_019957</name>
</gene>
<keyword evidence="3" id="KW-1185">Reference proteome</keyword>
<sequence length="114" mass="12197">MCPLQQGAEKTQVSSPPCPAVDLLPPAAAVSGLEPSPDRSQRSRLPADDVGRLGGPGEAGRPPVHWGSAELPAVTVFIDEAAQLIHKEGADHEQQQQFLIRRLHAQLTRRQSPA</sequence>
<evidence type="ECO:0000313" key="2">
    <source>
        <dbReference type="EMBL" id="KAJ8792265.1"/>
    </source>
</evidence>
<feature type="compositionally biased region" description="Basic and acidic residues" evidence="1">
    <location>
        <begin position="36"/>
        <end position="51"/>
    </location>
</feature>
<dbReference type="AlphaFoldDB" id="A0AB34HMM7"/>
<accession>A0AB34HMM7</accession>
<name>A0AB34HMM7_ESCRO</name>
<protein>
    <submittedName>
        <fullName evidence="2">Uncharacterized protein</fullName>
    </submittedName>
</protein>